<evidence type="ECO:0000256" key="1">
    <source>
        <dbReference type="SAM" id="Phobius"/>
    </source>
</evidence>
<dbReference type="InterPro" id="IPR019635">
    <property type="entry name" value="DUF2500"/>
</dbReference>
<organism evidence="2 3">
    <name type="scientific">Neobacillus notoginsengisoli</name>
    <dbReference type="NCBI Taxonomy" id="1578198"/>
    <lineage>
        <taxon>Bacteria</taxon>
        <taxon>Bacillati</taxon>
        <taxon>Bacillota</taxon>
        <taxon>Bacilli</taxon>
        <taxon>Bacillales</taxon>
        <taxon>Bacillaceae</taxon>
        <taxon>Neobacillus</taxon>
    </lineage>
</organism>
<dbReference type="AlphaFoldDB" id="A0A417YXP2"/>
<proteinExistence type="predicted"/>
<dbReference type="Proteomes" id="UP000284416">
    <property type="component" value="Unassembled WGS sequence"/>
</dbReference>
<name>A0A417YXP2_9BACI</name>
<evidence type="ECO:0000313" key="2">
    <source>
        <dbReference type="EMBL" id="RHW42316.1"/>
    </source>
</evidence>
<reference evidence="2 3" key="1">
    <citation type="journal article" date="2017" name="Int. J. Syst. Evol. Microbiol.">
        <title>Bacillus notoginsengisoli sp. nov., a novel bacterium isolated from the rhizosphere of Panax notoginseng.</title>
        <authorList>
            <person name="Zhang M.Y."/>
            <person name="Cheng J."/>
            <person name="Cai Y."/>
            <person name="Zhang T.Y."/>
            <person name="Wu Y.Y."/>
            <person name="Manikprabhu D."/>
            <person name="Li W.J."/>
            <person name="Zhang Y.X."/>
        </authorList>
    </citation>
    <scope>NUCLEOTIDE SEQUENCE [LARGE SCALE GENOMIC DNA]</scope>
    <source>
        <strain evidence="2 3">JCM 30743</strain>
    </source>
</reference>
<dbReference type="OrthoDB" id="282886at2"/>
<dbReference type="EMBL" id="QWEG01000003">
    <property type="protein sequence ID" value="RHW42316.1"/>
    <property type="molecule type" value="Genomic_DNA"/>
</dbReference>
<sequence>MEAGFDMFDMMSVIVPVFFVIIIGIFIFSISKGISEWSNNNKQPRLSVNAKVVSKRTKVSGGMNDHSSSTHYFTTFEVESGDRLEFNVSGYEYGQLAEGDAGELTFQGTRYLGFNRNKAQIVPNE</sequence>
<accession>A0A417YXP2</accession>
<gene>
    <name evidence="2" type="ORF">D1B31_05185</name>
</gene>
<evidence type="ECO:0000313" key="3">
    <source>
        <dbReference type="Proteomes" id="UP000284416"/>
    </source>
</evidence>
<keyword evidence="3" id="KW-1185">Reference proteome</keyword>
<keyword evidence="1" id="KW-0812">Transmembrane</keyword>
<protein>
    <submittedName>
        <fullName evidence="2">DUF2500 domain-containing protein</fullName>
    </submittedName>
</protein>
<keyword evidence="1" id="KW-0472">Membrane</keyword>
<dbReference type="Pfam" id="PF10694">
    <property type="entry name" value="DUF2500"/>
    <property type="match status" value="1"/>
</dbReference>
<feature type="transmembrane region" description="Helical" evidence="1">
    <location>
        <begin position="12"/>
        <end position="30"/>
    </location>
</feature>
<comment type="caution">
    <text evidence="2">The sequence shown here is derived from an EMBL/GenBank/DDBJ whole genome shotgun (WGS) entry which is preliminary data.</text>
</comment>
<keyword evidence="1" id="KW-1133">Transmembrane helix</keyword>
<dbReference type="Gene3D" id="2.40.50.660">
    <property type="match status" value="1"/>
</dbReference>